<protein>
    <submittedName>
        <fullName evidence="1">Uncharacterized protein</fullName>
    </submittedName>
</protein>
<evidence type="ECO:0000313" key="1">
    <source>
        <dbReference type="EMBL" id="KAK6744441.1"/>
    </source>
</evidence>
<name>A0ABR1D1L6_NECAM</name>
<proteinExistence type="predicted"/>
<dbReference type="EMBL" id="JAVFWL010000003">
    <property type="protein sequence ID" value="KAK6744441.1"/>
    <property type="molecule type" value="Genomic_DNA"/>
</dbReference>
<dbReference type="Proteomes" id="UP001303046">
    <property type="component" value="Unassembled WGS sequence"/>
</dbReference>
<accession>A0ABR1D1L6</accession>
<reference evidence="1 2" key="1">
    <citation type="submission" date="2023-08" db="EMBL/GenBank/DDBJ databases">
        <title>A Necator americanus chromosomal reference genome.</title>
        <authorList>
            <person name="Ilik V."/>
            <person name="Petrzelkova K.J."/>
            <person name="Pardy F."/>
            <person name="Fuh T."/>
            <person name="Niatou-Singa F.S."/>
            <person name="Gouil Q."/>
            <person name="Baker L."/>
            <person name="Ritchie M.E."/>
            <person name="Jex A.R."/>
            <person name="Gazzola D."/>
            <person name="Li H."/>
            <person name="Toshio Fujiwara R."/>
            <person name="Zhan B."/>
            <person name="Aroian R.V."/>
            <person name="Pafco B."/>
            <person name="Schwarz E.M."/>
        </authorList>
    </citation>
    <scope>NUCLEOTIDE SEQUENCE [LARGE SCALE GENOMIC DNA]</scope>
    <source>
        <strain evidence="1 2">Aroian</strain>
        <tissue evidence="1">Whole animal</tissue>
    </source>
</reference>
<gene>
    <name evidence="1" type="primary">Necator_chrIII.g12026</name>
    <name evidence="1" type="ORF">RB195_011260</name>
</gene>
<evidence type="ECO:0000313" key="2">
    <source>
        <dbReference type="Proteomes" id="UP001303046"/>
    </source>
</evidence>
<organism evidence="1 2">
    <name type="scientific">Necator americanus</name>
    <name type="common">Human hookworm</name>
    <dbReference type="NCBI Taxonomy" id="51031"/>
    <lineage>
        <taxon>Eukaryota</taxon>
        <taxon>Metazoa</taxon>
        <taxon>Ecdysozoa</taxon>
        <taxon>Nematoda</taxon>
        <taxon>Chromadorea</taxon>
        <taxon>Rhabditida</taxon>
        <taxon>Rhabditina</taxon>
        <taxon>Rhabditomorpha</taxon>
        <taxon>Strongyloidea</taxon>
        <taxon>Ancylostomatidae</taxon>
        <taxon>Bunostominae</taxon>
        <taxon>Necator</taxon>
    </lineage>
</organism>
<comment type="caution">
    <text evidence="1">The sequence shown here is derived from an EMBL/GenBank/DDBJ whole genome shotgun (WGS) entry which is preliminary data.</text>
</comment>
<keyword evidence="2" id="KW-1185">Reference proteome</keyword>
<sequence>METVSHCVLTTREQCPQTLTCMPFWSVLITAPFVRKYDLATPWKRTSAISNEGENKLSTTFAYSRTPCPKVTDTSRRTQTLTTRCCSEDYEPVSHIERLVANTSCRKALQEDLLKYRQKKILEAAQKRRSLKKCRRDLCGYNVPLAALLSEDGTRREMEIITERLHSNLFRSSTPVSSPIIATGEAPPRILHGFESTSRYQ</sequence>